<comment type="caution">
    <text evidence="1">The sequence shown here is derived from an EMBL/GenBank/DDBJ whole genome shotgun (WGS) entry which is preliminary data.</text>
</comment>
<name>A0A150IHK2_9EURY</name>
<gene>
    <name evidence="1" type="ORF">APG10_01777</name>
</gene>
<dbReference type="EMBL" id="LNGE01000072">
    <property type="protein sequence ID" value="KYC44378.1"/>
    <property type="molecule type" value="Genomic_DNA"/>
</dbReference>
<proteinExistence type="predicted"/>
<accession>A0A150IHK2</accession>
<dbReference type="Proteomes" id="UP000092401">
    <property type="component" value="Unassembled WGS sequence"/>
</dbReference>
<sequence length="88" mass="10087">MKFTISNYFFKSTYIAKVSGKDNVYKLAREFLKPSHIVSTATYDLGDGIYEIKDREGTKLVAINGEKAKEITRNDIEKLFDRISTSKK</sequence>
<evidence type="ECO:0000313" key="2">
    <source>
        <dbReference type="Proteomes" id="UP000092401"/>
    </source>
</evidence>
<organism evidence="1 2">
    <name type="scientific">Candidatus Methanofastidiosum methylothiophilum</name>
    <dbReference type="NCBI Taxonomy" id="1705564"/>
    <lineage>
        <taxon>Archaea</taxon>
        <taxon>Methanobacteriati</taxon>
        <taxon>Methanobacteriota</taxon>
        <taxon>Stenosarchaea group</taxon>
        <taxon>Candidatus Methanofastidiosia</taxon>
        <taxon>Candidatus Methanofastidiosales</taxon>
        <taxon>Candidatus Methanofastidiosaceae</taxon>
        <taxon>Candidatus Methanofastidiosum</taxon>
    </lineage>
</organism>
<evidence type="ECO:0000313" key="1">
    <source>
        <dbReference type="EMBL" id="KYC44378.1"/>
    </source>
</evidence>
<protein>
    <submittedName>
        <fullName evidence="1">Uncharacterized protein</fullName>
    </submittedName>
</protein>
<reference evidence="1 2" key="1">
    <citation type="journal article" date="2016" name="ISME J.">
        <title>Chasing the elusive Euryarchaeota class WSA2: genomes reveal a uniquely fastidious methyl-reducing methanogen.</title>
        <authorList>
            <person name="Nobu M.K."/>
            <person name="Narihiro T."/>
            <person name="Kuroda K."/>
            <person name="Mei R."/>
            <person name="Liu W.T."/>
        </authorList>
    </citation>
    <scope>NUCLEOTIDE SEQUENCE [LARGE SCALE GENOMIC DNA]</scope>
    <source>
        <strain evidence="1">B03fssc0709_Meth_Bin005</strain>
    </source>
</reference>
<dbReference type="AlphaFoldDB" id="A0A150IHK2"/>